<dbReference type="Pfam" id="PF01582">
    <property type="entry name" value="TIR"/>
    <property type="match status" value="1"/>
</dbReference>
<evidence type="ECO:0000256" key="3">
    <source>
        <dbReference type="ARBA" id="ARBA00022737"/>
    </source>
</evidence>
<evidence type="ECO:0000313" key="11">
    <source>
        <dbReference type="Proteomes" id="UP001558713"/>
    </source>
</evidence>
<keyword evidence="11" id="KW-1185">Reference proteome</keyword>
<dbReference type="PANTHER" id="PTHR11017">
    <property type="entry name" value="LEUCINE-RICH REPEAT-CONTAINING PROTEIN"/>
    <property type="match status" value="1"/>
</dbReference>
<sequence>MASSSSSSPHTWKYNVFTSFHGPDVRQTFLSHLSKQFKYNGIKMFDDQGIERSQTIAPALTGAIRESRISIIVLSKKYASSSWCLNELLEILKCNENGQIVMTVFYGVDPSDVRKQAGDFGNTFNETCARKTKEEKRKWSQALTYVGNIAGEDFKNWKTEAEMIEKIARDVSDKLKDTPSRDFDGMVGLEAHLKKVESLLDLGNDGMVKIVGITGPAGIGKSTIARALRSRLSKRFPLRCFMDNFRGRDPRGFDEYSSKLWLQEQLLSKILNLNGMTIHHLGVIKDRLHDQKVLIILDDVKRIDQLEALANIGWFGHGSRVIVTTENKEILHLHGINDIYDVDFPSKNEALEIFCLSAFGHSSPPYGFKDIAAEVVRICGNLPLGLNVLGSSLRRKSHANWIAELGRLRKCLDGRIESILKVSYENLYEDDQYLFLFIAIFFNNEHVRHVTSLLEKINSDVRLGLEKLAYRCLIHYEDSKVVVHNLLQLMARQVISKQENWKRQILVDAKQILHVLENAEGNGSIVGISFDSTDINELKMNAKAFEKLYNLFFLEVYDRWHCGKRKIHISEEMEFLPRLGLLRWPTYPGKSLPFKFCPENLIELDMPYSQLEKLFEGTQPLANLKKMNLFGSSRLKELPDFSNATNLESLNLNNCTALVELPSSFSNLHKLDHLQLRSCKSLQVIPSLINLVSLEKISMNGCSRLRNFPNLGINNLVLRHIDISGSVNLKTFLTDLPTSLKYLNLINSGIERITDCIKGLHNLETLLLSSCKRLVSLPEIPSSLEYLTAVNCESLERVIGPLNTPNAILDFTNCFKLDREARKAIIQRSSVRKWALLPAGREVPAEFDHRARGNSLTIPHSDFYRFKVCVVISPGFVEARDQDDNNDHHIIDIKYLQCRINFRKDHLFIFQTGLPYIDPCEVSRKIVLQFSSRFHILECGIQILTNDNGVSGDEDDYSDLSDSHEPHEASDEEDYESDSVSRKRLKWGI</sequence>
<dbReference type="SMART" id="SM00255">
    <property type="entry name" value="TIR"/>
    <property type="match status" value="1"/>
</dbReference>
<dbReference type="GO" id="GO:0006952">
    <property type="term" value="P:defense response"/>
    <property type="evidence" value="ECO:0007669"/>
    <property type="project" value="UniProtKB-KW"/>
</dbReference>
<dbReference type="SUPFAM" id="SSF52540">
    <property type="entry name" value="P-loop containing nucleoside triphosphate hydrolases"/>
    <property type="match status" value="1"/>
</dbReference>
<dbReference type="Gene3D" id="3.80.10.10">
    <property type="entry name" value="Ribonuclease Inhibitor"/>
    <property type="match status" value="2"/>
</dbReference>
<dbReference type="Gene3D" id="3.40.50.300">
    <property type="entry name" value="P-loop containing nucleotide triphosphate hydrolases"/>
    <property type="match status" value="1"/>
</dbReference>
<name>A0ABD0ZHS1_CARAN</name>
<reference evidence="10 11" key="1">
    <citation type="submission" date="2024-04" db="EMBL/GenBank/DDBJ databases">
        <title>Genome assembly C_amara_ONT_v2.</title>
        <authorList>
            <person name="Yant L."/>
            <person name="Moore C."/>
            <person name="Slenker M."/>
        </authorList>
    </citation>
    <scope>NUCLEOTIDE SEQUENCE [LARGE SCALE GENOMIC DNA]</scope>
    <source>
        <tissue evidence="10">Leaf</tissue>
    </source>
</reference>
<dbReference type="Gene3D" id="3.40.50.10140">
    <property type="entry name" value="Toll/interleukin-1 receptor homology (TIR) domain"/>
    <property type="match status" value="1"/>
</dbReference>
<dbReference type="PRINTS" id="PR00364">
    <property type="entry name" value="DISEASERSIST"/>
</dbReference>
<dbReference type="InterPro" id="IPR058192">
    <property type="entry name" value="WHD_ROQ1-like"/>
</dbReference>
<evidence type="ECO:0000256" key="5">
    <source>
        <dbReference type="ARBA" id="ARBA00022821"/>
    </source>
</evidence>
<evidence type="ECO:0000256" key="6">
    <source>
        <dbReference type="ARBA" id="ARBA00023027"/>
    </source>
</evidence>
<dbReference type="Pfam" id="PF00931">
    <property type="entry name" value="NB-ARC"/>
    <property type="match status" value="1"/>
</dbReference>
<comment type="catalytic activity">
    <reaction evidence="7">
        <text>NAD(+) + H2O = ADP-D-ribose + nicotinamide + H(+)</text>
        <dbReference type="Rhea" id="RHEA:16301"/>
        <dbReference type="ChEBI" id="CHEBI:15377"/>
        <dbReference type="ChEBI" id="CHEBI:15378"/>
        <dbReference type="ChEBI" id="CHEBI:17154"/>
        <dbReference type="ChEBI" id="CHEBI:57540"/>
        <dbReference type="ChEBI" id="CHEBI:57967"/>
        <dbReference type="EC" id="3.2.2.6"/>
    </reaction>
    <physiologicalReaction direction="left-to-right" evidence="7">
        <dbReference type="Rhea" id="RHEA:16302"/>
    </physiologicalReaction>
</comment>
<dbReference type="Pfam" id="PF23282">
    <property type="entry name" value="WHD_ROQ1"/>
    <property type="match status" value="1"/>
</dbReference>
<dbReference type="InterPro" id="IPR035897">
    <property type="entry name" value="Toll_tir_struct_dom_sf"/>
</dbReference>
<feature type="region of interest" description="Disordered" evidence="8">
    <location>
        <begin position="950"/>
        <end position="989"/>
    </location>
</feature>
<keyword evidence="4" id="KW-0378">Hydrolase</keyword>
<dbReference type="AlphaFoldDB" id="A0ABD0ZHS1"/>
<dbReference type="FunFam" id="3.40.50.300:FF:001002">
    <property type="entry name" value="Disease resistance protein (TIR-NBS-LRR class)"/>
    <property type="match status" value="1"/>
</dbReference>
<dbReference type="Pfam" id="PF07725">
    <property type="entry name" value="LRR_3"/>
    <property type="match status" value="1"/>
</dbReference>
<keyword evidence="5" id="KW-0611">Plant defense</keyword>
<feature type="domain" description="TIR" evidence="9">
    <location>
        <begin position="12"/>
        <end position="175"/>
    </location>
</feature>
<gene>
    <name evidence="10" type="ORF">V5N11_035165</name>
</gene>
<protein>
    <recommendedName>
        <fullName evidence="1">ADP-ribosyl cyclase/cyclic ADP-ribose hydrolase</fullName>
        <ecNumber evidence="1">3.2.2.6</ecNumber>
    </recommendedName>
</protein>
<dbReference type="GO" id="GO:0061809">
    <property type="term" value="F:NAD+ nucleosidase activity, cyclic ADP-ribose generating"/>
    <property type="evidence" value="ECO:0007669"/>
    <property type="project" value="UniProtKB-EC"/>
</dbReference>
<dbReference type="InterPro" id="IPR027417">
    <property type="entry name" value="P-loop_NTPase"/>
</dbReference>
<dbReference type="FunFam" id="1.10.8.430:FF:000002">
    <property type="entry name" value="Disease resistance protein (TIR-NBS-LRR class)"/>
    <property type="match status" value="1"/>
</dbReference>
<dbReference type="FunFam" id="3.80.10.10:FF:000386">
    <property type="entry name" value="Disease resistance protein RPS4"/>
    <property type="match status" value="1"/>
</dbReference>
<dbReference type="EC" id="3.2.2.6" evidence="1"/>
<dbReference type="Proteomes" id="UP001558713">
    <property type="component" value="Unassembled WGS sequence"/>
</dbReference>
<dbReference type="InterPro" id="IPR044974">
    <property type="entry name" value="Disease_R_plants"/>
</dbReference>
<dbReference type="InterPro" id="IPR002182">
    <property type="entry name" value="NB-ARC"/>
</dbReference>
<evidence type="ECO:0000256" key="4">
    <source>
        <dbReference type="ARBA" id="ARBA00022801"/>
    </source>
</evidence>
<organism evidence="10 11">
    <name type="scientific">Cardamine amara subsp. amara</name>
    <dbReference type="NCBI Taxonomy" id="228776"/>
    <lineage>
        <taxon>Eukaryota</taxon>
        <taxon>Viridiplantae</taxon>
        <taxon>Streptophyta</taxon>
        <taxon>Embryophyta</taxon>
        <taxon>Tracheophyta</taxon>
        <taxon>Spermatophyta</taxon>
        <taxon>Magnoliopsida</taxon>
        <taxon>eudicotyledons</taxon>
        <taxon>Gunneridae</taxon>
        <taxon>Pentapetalae</taxon>
        <taxon>rosids</taxon>
        <taxon>malvids</taxon>
        <taxon>Brassicales</taxon>
        <taxon>Brassicaceae</taxon>
        <taxon>Cardamineae</taxon>
        <taxon>Cardamine</taxon>
    </lineage>
</organism>
<evidence type="ECO:0000256" key="2">
    <source>
        <dbReference type="ARBA" id="ARBA00022614"/>
    </source>
</evidence>
<keyword evidence="6" id="KW-0520">NAD</keyword>
<evidence type="ECO:0000256" key="7">
    <source>
        <dbReference type="ARBA" id="ARBA00047304"/>
    </source>
</evidence>
<dbReference type="SUPFAM" id="SSF52200">
    <property type="entry name" value="Toll/Interleukin receptor TIR domain"/>
    <property type="match status" value="1"/>
</dbReference>
<dbReference type="EMBL" id="JBANAX010000758">
    <property type="protein sequence ID" value="KAL1194201.1"/>
    <property type="molecule type" value="Genomic_DNA"/>
</dbReference>
<keyword evidence="3" id="KW-0677">Repeat</keyword>
<evidence type="ECO:0000259" key="9">
    <source>
        <dbReference type="PROSITE" id="PS50104"/>
    </source>
</evidence>
<evidence type="ECO:0000256" key="1">
    <source>
        <dbReference type="ARBA" id="ARBA00011982"/>
    </source>
</evidence>
<evidence type="ECO:0000313" key="10">
    <source>
        <dbReference type="EMBL" id="KAL1194201.1"/>
    </source>
</evidence>
<dbReference type="InterPro" id="IPR042197">
    <property type="entry name" value="Apaf_helical"/>
</dbReference>
<comment type="caution">
    <text evidence="10">The sequence shown here is derived from an EMBL/GenBank/DDBJ whole genome shotgun (WGS) entry which is preliminary data.</text>
</comment>
<dbReference type="InterPro" id="IPR000157">
    <property type="entry name" value="TIR_dom"/>
</dbReference>
<dbReference type="InterPro" id="IPR011713">
    <property type="entry name" value="Leu-rich_rpt_3"/>
</dbReference>
<dbReference type="InterPro" id="IPR032675">
    <property type="entry name" value="LRR_dom_sf"/>
</dbReference>
<keyword evidence="2" id="KW-0433">Leucine-rich repeat</keyword>
<dbReference type="PROSITE" id="PS50104">
    <property type="entry name" value="TIR"/>
    <property type="match status" value="1"/>
</dbReference>
<dbReference type="FunFam" id="3.40.50.10140:FF:000007">
    <property type="entry name" value="Disease resistance protein (TIR-NBS-LRR class)"/>
    <property type="match status" value="1"/>
</dbReference>
<dbReference type="Gene3D" id="1.10.8.430">
    <property type="entry name" value="Helical domain of apoptotic protease-activating factors"/>
    <property type="match status" value="1"/>
</dbReference>
<dbReference type="PANTHER" id="PTHR11017:SF225">
    <property type="entry name" value="ADP-RIBOSYL CYCLASE_CYCLIC ADP-RIBOSE HYDROLASE-RELATED"/>
    <property type="match status" value="1"/>
</dbReference>
<proteinExistence type="predicted"/>
<evidence type="ECO:0000256" key="8">
    <source>
        <dbReference type="SAM" id="MobiDB-lite"/>
    </source>
</evidence>
<dbReference type="SUPFAM" id="SSF52058">
    <property type="entry name" value="L domain-like"/>
    <property type="match status" value="1"/>
</dbReference>
<accession>A0ABD0ZHS1</accession>